<keyword evidence="2" id="KW-1185">Reference proteome</keyword>
<evidence type="ECO:0000313" key="2">
    <source>
        <dbReference type="Proteomes" id="UP000191901"/>
    </source>
</evidence>
<proteinExistence type="predicted"/>
<dbReference type="KEGG" id="hhg:XM38_004260"/>
<dbReference type="Proteomes" id="UP000191901">
    <property type="component" value="Chromosome"/>
</dbReference>
<name>A0A1Z3HGQ1_9CYAN</name>
<accession>A0A1Z3HGQ1</accession>
<dbReference type="EMBL" id="CP021983">
    <property type="protein sequence ID" value="ASC69499.1"/>
    <property type="molecule type" value="Genomic_DNA"/>
</dbReference>
<dbReference type="AlphaFoldDB" id="A0A1Z3HGQ1"/>
<sequence>MEVRFSKRAIKFLKKLDVMDADHRIVIPWERFREEAAVESQGKMEFIGRAD</sequence>
<gene>
    <name evidence="1" type="ORF">XM38_004260</name>
</gene>
<reference evidence="1 2" key="1">
    <citation type="journal article" date="2016" name="Biochim. Biophys. Acta">
        <title>Characterization of red-shifted phycobilisomes isolated from the chlorophyll f-containing cyanobacterium Halomicronema hongdechloris.</title>
        <authorList>
            <person name="Li Y."/>
            <person name="Lin Y."/>
            <person name="Garvey C.J."/>
            <person name="Birch D."/>
            <person name="Corkery R.W."/>
            <person name="Loughlin P.C."/>
            <person name="Scheer H."/>
            <person name="Willows R.D."/>
            <person name="Chen M."/>
        </authorList>
    </citation>
    <scope>NUCLEOTIDE SEQUENCE [LARGE SCALE GENOMIC DNA]</scope>
    <source>
        <strain evidence="1 2">C2206</strain>
    </source>
</reference>
<evidence type="ECO:0000313" key="1">
    <source>
        <dbReference type="EMBL" id="ASC69499.1"/>
    </source>
</evidence>
<protein>
    <submittedName>
        <fullName evidence="1">Uncharacterized protein</fullName>
    </submittedName>
</protein>
<organism evidence="1 2">
    <name type="scientific">Halomicronema hongdechloris C2206</name>
    <dbReference type="NCBI Taxonomy" id="1641165"/>
    <lineage>
        <taxon>Bacteria</taxon>
        <taxon>Bacillati</taxon>
        <taxon>Cyanobacteriota</taxon>
        <taxon>Cyanophyceae</taxon>
        <taxon>Nodosilineales</taxon>
        <taxon>Nodosilineaceae</taxon>
        <taxon>Halomicronema</taxon>
    </lineage>
</organism>